<proteinExistence type="predicted"/>
<evidence type="ECO:0000313" key="1">
    <source>
        <dbReference type="EMBL" id="AZF87697.1"/>
    </source>
</evidence>
<keyword evidence="2" id="KW-1185">Reference proteome</keyword>
<organism evidence="1 2">
    <name type="scientific">Proteus phage Mydo</name>
    <dbReference type="NCBI Taxonomy" id="2483610"/>
    <lineage>
        <taxon>Viruses</taxon>
        <taxon>Duplodnaviria</taxon>
        <taxon>Heunggongvirae</taxon>
        <taxon>Uroviricota</taxon>
        <taxon>Caudoviricetes</taxon>
        <taxon>Vequintavirinae</taxon>
        <taxon>Mydovirus</taxon>
        <taxon>Mydovirus mydo</taxon>
    </lineage>
</organism>
<name>A0A3G8F0V3_9CAUD</name>
<protein>
    <submittedName>
        <fullName evidence="1">Uncharacterized protein</fullName>
    </submittedName>
</protein>
<dbReference type="EMBL" id="MK024806">
    <property type="protein sequence ID" value="AZF87697.1"/>
    <property type="molecule type" value="Genomic_DNA"/>
</dbReference>
<evidence type="ECO:0000313" key="2">
    <source>
        <dbReference type="Proteomes" id="UP000277463"/>
    </source>
</evidence>
<accession>A0A3G8F0V3</accession>
<sequence>MTNKTYTVIKDLCNEAMGTPSTVGQRVTTVVAIPAGTEVAVYSDDTLCVTSRTLRDVYLTTGGGSRTSRFGQIVDRTFAVRIGNDMYEGNDLYSAEELGIGDYWMNLYAKLTNPNAGWPYDEKRAKEFLKTHDEEEILSVLEVAIDRSSTAITLNEHGNGWNSVQFTFFVEGENGLEEYDIFMNKNNLPQIYKTYVMW</sequence>
<dbReference type="Proteomes" id="UP000277463">
    <property type="component" value="Segment"/>
</dbReference>
<gene>
    <name evidence="1" type="ORF">CPT_Mydo_122</name>
</gene>
<reference evidence="2" key="1">
    <citation type="submission" date="2018-10" db="EMBL/GenBank/DDBJ databases">
        <title>Complete genome sequence of Proteus mirabilis phage Mydo.</title>
        <authorList>
            <person name="Jones B.T."/>
            <person name="Lessor L."/>
            <person name="Newkirk H.N."/>
            <person name="O'Leary C.J."/>
            <person name="Liu M."/>
        </authorList>
    </citation>
    <scope>NUCLEOTIDE SEQUENCE [LARGE SCALE GENOMIC DNA]</scope>
</reference>